<keyword evidence="2 4" id="KW-0227">DNA damage</keyword>
<comment type="function">
    <text evidence="4">This protein is involved in the repair of mismatches in DNA. It is required for dam-dependent methyl-directed DNA mismatch repair. May act as a 'molecular matchmaker', a protein that promotes the formation of a stable complex between two or more DNA-binding proteins in an ATP-dependent manner without itself being part of a final effector complex.</text>
</comment>
<dbReference type="InterPro" id="IPR014721">
    <property type="entry name" value="Ribsml_uS5_D2-typ_fold_subgr"/>
</dbReference>
<feature type="compositionally biased region" description="Low complexity" evidence="5">
    <location>
        <begin position="444"/>
        <end position="460"/>
    </location>
</feature>
<feature type="region of interest" description="Disordered" evidence="5">
    <location>
        <begin position="338"/>
        <end position="401"/>
    </location>
</feature>
<dbReference type="SUPFAM" id="SSF118116">
    <property type="entry name" value="DNA mismatch repair protein MutL"/>
    <property type="match status" value="1"/>
</dbReference>
<dbReference type="CDD" id="cd00782">
    <property type="entry name" value="MutL_Trans"/>
    <property type="match status" value="1"/>
</dbReference>
<dbReference type="InterPro" id="IPR036890">
    <property type="entry name" value="HATPase_C_sf"/>
</dbReference>
<dbReference type="SUPFAM" id="SSF54211">
    <property type="entry name" value="Ribosomal protein S5 domain 2-like"/>
    <property type="match status" value="1"/>
</dbReference>
<dbReference type="InterPro" id="IPR037198">
    <property type="entry name" value="MutL_C_sf"/>
</dbReference>
<gene>
    <name evidence="4 8" type="primary">mutL</name>
    <name evidence="8" type="ORF">H9705_06765</name>
</gene>
<dbReference type="GO" id="GO:0006298">
    <property type="term" value="P:mismatch repair"/>
    <property type="evidence" value="ECO:0007669"/>
    <property type="project" value="UniProtKB-UniRule"/>
</dbReference>
<comment type="similarity">
    <text evidence="1 4">Belongs to the DNA mismatch repair MutL/HexB family.</text>
</comment>
<dbReference type="Pfam" id="PF01119">
    <property type="entry name" value="DNA_mis_repair"/>
    <property type="match status" value="1"/>
</dbReference>
<dbReference type="GO" id="GO:0030983">
    <property type="term" value="F:mismatched DNA binding"/>
    <property type="evidence" value="ECO:0007669"/>
    <property type="project" value="InterPro"/>
</dbReference>
<dbReference type="InterPro" id="IPR038973">
    <property type="entry name" value="MutL/Mlh/Pms-like"/>
</dbReference>
<feature type="region of interest" description="Disordered" evidence="5">
    <location>
        <begin position="413"/>
        <end position="462"/>
    </location>
</feature>
<keyword evidence="8" id="KW-0540">Nuclease</keyword>
<dbReference type="Pfam" id="PF13589">
    <property type="entry name" value="HATPase_c_3"/>
    <property type="match status" value="1"/>
</dbReference>
<dbReference type="InterPro" id="IPR020667">
    <property type="entry name" value="DNA_mismatch_repair_MutL"/>
</dbReference>
<evidence type="ECO:0000256" key="3">
    <source>
        <dbReference type="ARBA" id="ARBA00023204"/>
    </source>
</evidence>
<dbReference type="InterPro" id="IPR002099">
    <property type="entry name" value="MutL/Mlh/PMS"/>
</dbReference>
<dbReference type="GO" id="GO:0032300">
    <property type="term" value="C:mismatch repair complex"/>
    <property type="evidence" value="ECO:0007669"/>
    <property type="project" value="InterPro"/>
</dbReference>
<evidence type="ECO:0000313" key="8">
    <source>
        <dbReference type="EMBL" id="HJC15513.1"/>
    </source>
</evidence>
<keyword evidence="3 4" id="KW-0234">DNA repair</keyword>
<dbReference type="PANTHER" id="PTHR10073">
    <property type="entry name" value="DNA MISMATCH REPAIR PROTEIN MLH, PMS, MUTL"/>
    <property type="match status" value="1"/>
</dbReference>
<evidence type="ECO:0000256" key="5">
    <source>
        <dbReference type="SAM" id="MobiDB-lite"/>
    </source>
</evidence>
<dbReference type="PANTHER" id="PTHR10073:SF12">
    <property type="entry name" value="DNA MISMATCH REPAIR PROTEIN MLH1"/>
    <property type="match status" value="1"/>
</dbReference>
<keyword evidence="8" id="KW-0378">Hydrolase</keyword>
<dbReference type="InterPro" id="IPR042121">
    <property type="entry name" value="MutL_C_regsub"/>
</dbReference>
<dbReference type="InterPro" id="IPR020568">
    <property type="entry name" value="Ribosomal_Su5_D2-typ_SF"/>
</dbReference>
<feature type="region of interest" description="Disordered" evidence="5">
    <location>
        <begin position="476"/>
        <end position="511"/>
    </location>
</feature>
<dbReference type="SMART" id="SM00853">
    <property type="entry name" value="MutL_C"/>
    <property type="match status" value="1"/>
</dbReference>
<accession>A0A9D2NBH7</accession>
<reference evidence="8" key="2">
    <citation type="submission" date="2021-04" db="EMBL/GenBank/DDBJ databases">
        <authorList>
            <person name="Gilroy R."/>
        </authorList>
    </citation>
    <scope>NUCLEOTIDE SEQUENCE</scope>
    <source>
        <strain evidence="8">CHK185-5351</strain>
    </source>
</reference>
<feature type="domain" description="DNA mismatch repair protein S5" evidence="7">
    <location>
        <begin position="210"/>
        <end position="328"/>
    </location>
</feature>
<dbReference type="SUPFAM" id="SSF55874">
    <property type="entry name" value="ATPase domain of HSP90 chaperone/DNA topoisomerase II/histidine kinase"/>
    <property type="match status" value="1"/>
</dbReference>
<dbReference type="AlphaFoldDB" id="A0A9D2NBH7"/>
<evidence type="ECO:0000259" key="7">
    <source>
        <dbReference type="SMART" id="SM01340"/>
    </source>
</evidence>
<evidence type="ECO:0000259" key="6">
    <source>
        <dbReference type="SMART" id="SM00853"/>
    </source>
</evidence>
<reference evidence="8" key="1">
    <citation type="journal article" date="2021" name="PeerJ">
        <title>Extensive microbial diversity within the chicken gut microbiome revealed by metagenomics and culture.</title>
        <authorList>
            <person name="Gilroy R."/>
            <person name="Ravi A."/>
            <person name="Getino M."/>
            <person name="Pursley I."/>
            <person name="Horton D.L."/>
            <person name="Alikhan N.F."/>
            <person name="Baker D."/>
            <person name="Gharbi K."/>
            <person name="Hall N."/>
            <person name="Watson M."/>
            <person name="Adriaenssens E.M."/>
            <person name="Foster-Nyarko E."/>
            <person name="Jarju S."/>
            <person name="Secka A."/>
            <person name="Antonio M."/>
            <person name="Oren A."/>
            <person name="Chaudhuri R.R."/>
            <person name="La Ragione R."/>
            <person name="Hildebrand F."/>
            <person name="Pallen M.J."/>
        </authorList>
    </citation>
    <scope>NUCLEOTIDE SEQUENCE</scope>
    <source>
        <strain evidence="8">CHK185-5351</strain>
    </source>
</reference>
<dbReference type="NCBIfam" id="TIGR00585">
    <property type="entry name" value="mutl"/>
    <property type="match status" value="1"/>
</dbReference>
<comment type="caution">
    <text evidence="8">The sequence shown here is derived from an EMBL/GenBank/DDBJ whole genome shotgun (WGS) entry which is preliminary data.</text>
</comment>
<organism evidence="8 9">
    <name type="scientific">Candidatus Fusicatenibacter intestinigallinarum</name>
    <dbReference type="NCBI Taxonomy" id="2838598"/>
    <lineage>
        <taxon>Bacteria</taxon>
        <taxon>Bacillati</taxon>
        <taxon>Bacillota</taxon>
        <taxon>Clostridia</taxon>
        <taxon>Lachnospirales</taxon>
        <taxon>Lachnospiraceae</taxon>
        <taxon>Fusicatenibacter</taxon>
    </lineage>
</organism>
<evidence type="ECO:0000256" key="2">
    <source>
        <dbReference type="ARBA" id="ARBA00022763"/>
    </source>
</evidence>
<dbReference type="Pfam" id="PF08676">
    <property type="entry name" value="MutL_C"/>
    <property type="match status" value="1"/>
</dbReference>
<keyword evidence="8" id="KW-0255">Endonuclease</keyword>
<dbReference type="Gene3D" id="3.30.565.10">
    <property type="entry name" value="Histidine kinase-like ATPase, C-terminal domain"/>
    <property type="match status" value="1"/>
</dbReference>
<evidence type="ECO:0000313" key="9">
    <source>
        <dbReference type="Proteomes" id="UP000823849"/>
    </source>
</evidence>
<sequence length="733" mass="81335">MAQKIEVLDQTTIDKIAAGEVVERPASVVKELVENALDAKATAITVEIRDGGIHLIRITDNGTGIPADQVRTAFLRHATSKIRTVEELTGIGSLGFRGEALSSIAAVAQIEMITKVPEVLQGVRYLIEGGKEKLFEEIGAPTGTTFIVRNLFYNTPARQKFLRTPTSEANAVGTVVEQLALSHPEVSFKYMVNNQTRLHTSGNCNIRELVYNIYGREIARELIEIRGESELMKISGFIGKPVVSRGNRNFENYYVNHRYVKSKLLAKAIEDGYHTSMMQHKYPFTLLYLELDGTAVDVNVHPTKMELRFSRQEEIYHQLMETIRRTLTEEEQVVRVSFGNRPGQKESGQKEKVSVPEPFEQRRLQQVSGRPSAFGSERRGMPIYPEGRNSAPRPAAAGGGLTREESALFDTAGKIPPAQHNPQETDGGQRTEPPATPSAEITRTEPPAAPSAEAAHTESPVMPSVETVCREGAVAAHGAEEGKPSGEPTVLSEPAEPCPAEGAGTSGDMGKTLREKTVYGTGAGGKMEQMQLFQDTLLSEQARRHHKIIGQVFDTFWLVQYQDNLYIIDQHAAHEKVLFERMMKNYRDKEVLSQMVSPPVIVTLTAREADLLEKYSDIFASFGFEISAFGGREYAISAVPHNLYGITTQDLFVEVLDHLEEIGEKPLDIITERLASMSCKAAVKGNHALSFQEVEKLIDELLTLEDPYHCPHGRPTIISISRQELEMKFKRIV</sequence>
<dbReference type="GO" id="GO:0004519">
    <property type="term" value="F:endonuclease activity"/>
    <property type="evidence" value="ECO:0007669"/>
    <property type="project" value="UniProtKB-KW"/>
</dbReference>
<dbReference type="Gene3D" id="3.30.230.10">
    <property type="match status" value="1"/>
</dbReference>
<dbReference type="FunFam" id="3.30.565.10:FF:000003">
    <property type="entry name" value="DNA mismatch repair endonuclease MutL"/>
    <property type="match status" value="1"/>
</dbReference>
<dbReference type="GO" id="GO:0016887">
    <property type="term" value="F:ATP hydrolysis activity"/>
    <property type="evidence" value="ECO:0007669"/>
    <property type="project" value="InterPro"/>
</dbReference>
<dbReference type="EMBL" id="DWWU01000029">
    <property type="protein sequence ID" value="HJC15513.1"/>
    <property type="molecule type" value="Genomic_DNA"/>
</dbReference>
<protein>
    <recommendedName>
        <fullName evidence="4">DNA mismatch repair protein MutL</fullName>
    </recommendedName>
</protein>
<dbReference type="CDD" id="cd16926">
    <property type="entry name" value="HATPase_MutL-MLH-PMS-like"/>
    <property type="match status" value="1"/>
</dbReference>
<proteinExistence type="inferred from homology"/>
<dbReference type="GO" id="GO:0140664">
    <property type="term" value="F:ATP-dependent DNA damage sensor activity"/>
    <property type="evidence" value="ECO:0007669"/>
    <property type="project" value="InterPro"/>
</dbReference>
<dbReference type="InterPro" id="IPR014790">
    <property type="entry name" value="MutL_C"/>
</dbReference>
<evidence type="ECO:0000256" key="1">
    <source>
        <dbReference type="ARBA" id="ARBA00006082"/>
    </source>
</evidence>
<dbReference type="InterPro" id="IPR014762">
    <property type="entry name" value="DNA_mismatch_repair_CS"/>
</dbReference>
<name>A0A9D2NBH7_9FIRM</name>
<dbReference type="SMART" id="SM01340">
    <property type="entry name" value="DNA_mis_repair"/>
    <property type="match status" value="1"/>
</dbReference>
<dbReference type="InterPro" id="IPR013507">
    <property type="entry name" value="DNA_mismatch_S5_2-like"/>
</dbReference>
<evidence type="ECO:0000256" key="4">
    <source>
        <dbReference type="HAMAP-Rule" id="MF_00149"/>
    </source>
</evidence>
<dbReference type="InterPro" id="IPR042120">
    <property type="entry name" value="MutL_C_dimsub"/>
</dbReference>
<dbReference type="HAMAP" id="MF_00149">
    <property type="entry name" value="DNA_mis_repair"/>
    <property type="match status" value="1"/>
</dbReference>
<dbReference type="PROSITE" id="PS00058">
    <property type="entry name" value="DNA_MISMATCH_REPAIR_1"/>
    <property type="match status" value="1"/>
</dbReference>
<feature type="compositionally biased region" description="Basic and acidic residues" evidence="5">
    <location>
        <begin position="343"/>
        <end position="363"/>
    </location>
</feature>
<feature type="domain" description="MutL C-terminal dimerisation" evidence="6">
    <location>
        <begin position="548"/>
        <end position="689"/>
    </location>
</feature>
<dbReference type="GO" id="GO:0005524">
    <property type="term" value="F:ATP binding"/>
    <property type="evidence" value="ECO:0007669"/>
    <property type="project" value="InterPro"/>
</dbReference>
<dbReference type="Proteomes" id="UP000823849">
    <property type="component" value="Unassembled WGS sequence"/>
</dbReference>
<dbReference type="Gene3D" id="3.30.1370.100">
    <property type="entry name" value="MutL, C-terminal domain, regulatory subdomain"/>
    <property type="match status" value="1"/>
</dbReference>
<dbReference type="Gene3D" id="3.30.1540.20">
    <property type="entry name" value="MutL, C-terminal domain, dimerisation subdomain"/>
    <property type="match status" value="1"/>
</dbReference>